<proteinExistence type="predicted"/>
<comment type="caution">
    <text evidence="4">The sequence shown here is derived from an EMBL/GenBank/DDBJ whole genome shotgun (WGS) entry which is preliminary data.</text>
</comment>
<evidence type="ECO:0000313" key="4">
    <source>
        <dbReference type="EMBL" id="PJK16201.1"/>
    </source>
</evidence>
<dbReference type="AlphaFoldDB" id="A0A2M9EYB2"/>
<feature type="domain" description="Sigma factor regulator C-terminal" evidence="2">
    <location>
        <begin position="162"/>
        <end position="332"/>
    </location>
</feature>
<gene>
    <name evidence="4" type="ORF">CQS04_09835</name>
</gene>
<evidence type="ECO:0000259" key="2">
    <source>
        <dbReference type="Pfam" id="PF13791"/>
    </source>
</evidence>
<sequence>MNTKWNKDVEKRILRKSRFTLTFRIVRILIVAVFLYAVYVSALDVYANTSKSLKKAHFYNELAIEWMHPNVRSDMPQADWQVDLLWSGKAAFPLYKKVGLHTVPVGEAEVTKPVWPLLGSQSVELEGNRDYAEIEFQFYYPEHPMTQEPLGHEEFPETWETLERLPEGTVAELAFSLDSFMTAEELLDKLADYDLHVTWMALHAGENEKGSGIQQTSYGLTAAEEETLVGEPIGLVPAYTMEKDYMGSTLFYALEKNSLEDSQKAMLDNMSMILKESKDYQESFLGLQDLQYRYNYIKENGFIVYGAVVTGPSKELLKLQDEEGIESAQLGEVELWKWENK</sequence>
<keyword evidence="1" id="KW-0812">Transmembrane</keyword>
<name>A0A2M9EYB2_9BACL</name>
<evidence type="ECO:0000256" key="1">
    <source>
        <dbReference type="SAM" id="Phobius"/>
    </source>
</evidence>
<keyword evidence="1" id="KW-0472">Membrane</keyword>
<dbReference type="OrthoDB" id="2730366at2"/>
<dbReference type="RefSeq" id="WP_100353978.1">
    <property type="nucleotide sequence ID" value="NZ_PCGR01000003.1"/>
</dbReference>
<dbReference type="Pfam" id="PF13791">
    <property type="entry name" value="Sigma_reg_C"/>
    <property type="match status" value="1"/>
</dbReference>
<keyword evidence="5" id="KW-1185">Reference proteome</keyword>
<dbReference type="Pfam" id="PF13800">
    <property type="entry name" value="Sigma_reg_N"/>
    <property type="match status" value="1"/>
</dbReference>
<dbReference type="Proteomes" id="UP000228680">
    <property type="component" value="Unassembled WGS sequence"/>
</dbReference>
<dbReference type="EMBL" id="PCGR01000003">
    <property type="protein sequence ID" value="PJK16201.1"/>
    <property type="molecule type" value="Genomic_DNA"/>
</dbReference>
<feature type="transmembrane region" description="Helical" evidence="1">
    <location>
        <begin position="21"/>
        <end position="42"/>
    </location>
</feature>
<dbReference type="InterPro" id="IPR025672">
    <property type="entry name" value="Sigma_reg_C_dom"/>
</dbReference>
<evidence type="ECO:0000313" key="5">
    <source>
        <dbReference type="Proteomes" id="UP000228680"/>
    </source>
</evidence>
<evidence type="ECO:0008006" key="6">
    <source>
        <dbReference type="Google" id="ProtNLM"/>
    </source>
</evidence>
<reference evidence="4 5" key="1">
    <citation type="submission" date="2017-10" db="EMBL/GenBank/DDBJ databases">
        <title>Draft genome of Chryseomicrobium casticus sp. nov.</title>
        <authorList>
            <person name="Chakraborty R."/>
            <person name="Saha T."/>
        </authorList>
    </citation>
    <scope>NUCLEOTIDE SEQUENCE [LARGE SCALE GENOMIC DNA]</scope>
    <source>
        <strain evidence="4 5">ET03</strain>
    </source>
</reference>
<evidence type="ECO:0000259" key="3">
    <source>
        <dbReference type="Pfam" id="PF13800"/>
    </source>
</evidence>
<protein>
    <recommendedName>
        <fullName evidence="6">Sigma factor regulator C-terminal domain-containing protein</fullName>
    </recommendedName>
</protein>
<keyword evidence="1" id="KW-1133">Transmembrane helix</keyword>
<accession>A0A2M9EYB2</accession>
<dbReference type="InterPro" id="IPR029101">
    <property type="entry name" value="Sigma_reg_N"/>
</dbReference>
<organism evidence="4 5">
    <name type="scientific">Chryseomicrobium excrementi</name>
    <dbReference type="NCBI Taxonomy" id="2041346"/>
    <lineage>
        <taxon>Bacteria</taxon>
        <taxon>Bacillati</taxon>
        <taxon>Bacillota</taxon>
        <taxon>Bacilli</taxon>
        <taxon>Bacillales</taxon>
        <taxon>Caryophanaceae</taxon>
        <taxon>Chryseomicrobium</taxon>
    </lineage>
</organism>
<feature type="domain" description="Sigma factor regulator N-terminal" evidence="3">
    <location>
        <begin position="11"/>
        <end position="100"/>
    </location>
</feature>